<dbReference type="Pfam" id="PF13927">
    <property type="entry name" value="Ig_3"/>
    <property type="match status" value="2"/>
</dbReference>
<proteinExistence type="predicted"/>
<dbReference type="PROSITE" id="PS50853">
    <property type="entry name" value="FN3"/>
    <property type="match status" value="2"/>
</dbReference>
<organism evidence="6 7">
    <name type="scientific">Sinanodonta woodiana</name>
    <name type="common">Chinese pond mussel</name>
    <name type="synonym">Anodonta woodiana</name>
    <dbReference type="NCBI Taxonomy" id="1069815"/>
    <lineage>
        <taxon>Eukaryota</taxon>
        <taxon>Metazoa</taxon>
        <taxon>Spiralia</taxon>
        <taxon>Lophotrochozoa</taxon>
        <taxon>Mollusca</taxon>
        <taxon>Bivalvia</taxon>
        <taxon>Autobranchia</taxon>
        <taxon>Heteroconchia</taxon>
        <taxon>Palaeoheterodonta</taxon>
        <taxon>Unionida</taxon>
        <taxon>Unionoidea</taxon>
        <taxon>Unionidae</taxon>
        <taxon>Unioninae</taxon>
        <taxon>Sinanodonta</taxon>
    </lineage>
</organism>
<dbReference type="PANTHER" id="PTHR10075">
    <property type="entry name" value="BASIGIN RELATED"/>
    <property type="match status" value="1"/>
</dbReference>
<reference evidence="6 7" key="1">
    <citation type="submission" date="2024-11" db="EMBL/GenBank/DDBJ databases">
        <title>Chromosome-level genome assembly of the freshwater bivalve Anodonta woodiana.</title>
        <authorList>
            <person name="Chen X."/>
        </authorList>
    </citation>
    <scope>NUCLEOTIDE SEQUENCE [LARGE SCALE GENOMIC DNA]</scope>
    <source>
        <strain evidence="6">MN2024</strain>
        <tissue evidence="6">Gills</tissue>
    </source>
</reference>
<dbReference type="InterPro" id="IPR007110">
    <property type="entry name" value="Ig-like_dom"/>
</dbReference>
<dbReference type="Proteomes" id="UP001634394">
    <property type="component" value="Unassembled WGS sequence"/>
</dbReference>
<dbReference type="Pfam" id="PF00041">
    <property type="entry name" value="fn3"/>
    <property type="match status" value="2"/>
</dbReference>
<dbReference type="SMART" id="SM00060">
    <property type="entry name" value="FN3"/>
    <property type="match status" value="2"/>
</dbReference>
<dbReference type="PROSITE" id="PS50835">
    <property type="entry name" value="IG_LIKE"/>
    <property type="match status" value="4"/>
</dbReference>
<dbReference type="InterPro" id="IPR036116">
    <property type="entry name" value="FN3_sf"/>
</dbReference>
<feature type="domain" description="Ig-like" evidence="4">
    <location>
        <begin position="324"/>
        <end position="421"/>
    </location>
</feature>
<feature type="domain" description="Ig-like" evidence="4">
    <location>
        <begin position="441"/>
        <end position="522"/>
    </location>
</feature>
<evidence type="ECO:0000256" key="3">
    <source>
        <dbReference type="SAM" id="SignalP"/>
    </source>
</evidence>
<evidence type="ECO:0000259" key="4">
    <source>
        <dbReference type="PROSITE" id="PS50835"/>
    </source>
</evidence>
<feature type="domain" description="Fibronectin type-III" evidence="5">
    <location>
        <begin position="637"/>
        <end position="747"/>
    </location>
</feature>
<dbReference type="SUPFAM" id="SSF48726">
    <property type="entry name" value="Immunoglobulin"/>
    <property type="match status" value="5"/>
</dbReference>
<dbReference type="AlphaFoldDB" id="A0ABD3X916"/>
<keyword evidence="7" id="KW-1185">Reference proteome</keyword>
<feature type="signal peptide" evidence="3">
    <location>
        <begin position="1"/>
        <end position="27"/>
    </location>
</feature>
<protein>
    <submittedName>
        <fullName evidence="6">Uncharacterized protein</fullName>
    </submittedName>
</protein>
<gene>
    <name evidence="6" type="ORF">ACJMK2_028340</name>
</gene>
<dbReference type="InterPro" id="IPR003961">
    <property type="entry name" value="FN3_dom"/>
</dbReference>
<comment type="caution">
    <text evidence="6">The sequence shown here is derived from an EMBL/GenBank/DDBJ whole genome shotgun (WGS) entry which is preliminary data.</text>
</comment>
<dbReference type="EMBL" id="JBJQND010000003">
    <property type="protein sequence ID" value="KAL3881958.1"/>
    <property type="molecule type" value="Genomic_DNA"/>
</dbReference>
<dbReference type="InterPro" id="IPR003599">
    <property type="entry name" value="Ig_sub"/>
</dbReference>
<sequence>MGGSQILSITLLFVLDGLFAQDRKVLATSIVRITGKIEHEATQNGYLKCEVTEPAVGTDYSLKWYNPTGQFIPFQGEINSSERLYASRESMFSVSLNFMPVRELDAGQYTCTAMINGQHHNGTFKITIFTDITFSNCPLEQKIISGNNQATLSCSASAGSIDLTTFWKKRDQSYQIQENVNKYAITKAGLIIFNISKTDEAIYEFHAKYDQTFSWKSQSINVKVMIKPEIVYAPTLTRAQAGDQFSMFCNASGDPVPMYFWYKEGTTNQWLLLMDSDRMVINKRKGELFIKSVRKYDEGQYKCQASNEAGFAEAQARLQVQVLPEIFEMLNGSGEENGEASISCRASGDPIPEIKWKPIDSDIFYPEGQSGDITVARTKNEANQESTALLKFEKLKPSQMGDYVCQAHNSEGYDTRYGHLSVRYVAKFNNQPRGPFYNWYGNDKGNVTCVMNGNPLPVVLWFKGGNQITGQTSYARITNIEEKDKFQVTSILFAKLELSSEQQILGDYICQGLNTIGTNSITIQMVQAEKPPAPGVSVDYYHAHTIRLAINVSSVQGPPVTKFNIRYKVQGSNDNPMTAEATVDWINYVDGQPVPRTYITLKNLAVKTQYIITVRAVNDVGESAPFEFTQSTRPYSVLQQLEITSLPDSPNATSFLLMWKKPVGESDIQILKYILGYRKVEIIPNKTQYELSKPLGEFIYVNDIPSTAVTYLLSSLTPGTYYQVEVKTVYTQVQFTLQSYIFKTKEDTSVTNGSPLLSIASTIVTTTITALITCLQVFM</sequence>
<keyword evidence="1" id="KW-1015">Disulfide bond</keyword>
<feature type="domain" description="Ig-like" evidence="4">
    <location>
        <begin position="228"/>
        <end position="319"/>
    </location>
</feature>
<dbReference type="PANTHER" id="PTHR10075:SF14">
    <property type="entry name" value="CELL ADHESION MOLECULE DSCAM2-RELATED"/>
    <property type="match status" value="1"/>
</dbReference>
<dbReference type="FunFam" id="2.60.40.10:FF:000032">
    <property type="entry name" value="palladin isoform X1"/>
    <property type="match status" value="1"/>
</dbReference>
<evidence type="ECO:0000259" key="5">
    <source>
        <dbReference type="PROSITE" id="PS50853"/>
    </source>
</evidence>
<dbReference type="InterPro" id="IPR003598">
    <property type="entry name" value="Ig_sub2"/>
</dbReference>
<name>A0ABD3X916_SINWO</name>
<accession>A0ABD3X916</accession>
<evidence type="ECO:0000256" key="2">
    <source>
        <dbReference type="ARBA" id="ARBA00023319"/>
    </source>
</evidence>
<keyword evidence="3" id="KW-0732">Signal</keyword>
<dbReference type="Gene3D" id="2.60.40.10">
    <property type="entry name" value="Immunoglobulins"/>
    <property type="match status" value="7"/>
</dbReference>
<dbReference type="SMART" id="SM00408">
    <property type="entry name" value="IGc2"/>
    <property type="match status" value="2"/>
</dbReference>
<dbReference type="SMART" id="SM00409">
    <property type="entry name" value="IG"/>
    <property type="match status" value="4"/>
</dbReference>
<dbReference type="SUPFAM" id="SSF49265">
    <property type="entry name" value="Fibronectin type III"/>
    <property type="match status" value="1"/>
</dbReference>
<feature type="domain" description="Ig-like" evidence="4">
    <location>
        <begin position="47"/>
        <end position="127"/>
    </location>
</feature>
<feature type="chain" id="PRO_5044874235" evidence="3">
    <location>
        <begin position="28"/>
        <end position="779"/>
    </location>
</feature>
<dbReference type="CDD" id="cd00063">
    <property type="entry name" value="FN3"/>
    <property type="match status" value="2"/>
</dbReference>
<evidence type="ECO:0000256" key="1">
    <source>
        <dbReference type="ARBA" id="ARBA00023157"/>
    </source>
</evidence>
<dbReference type="InterPro" id="IPR013783">
    <property type="entry name" value="Ig-like_fold"/>
</dbReference>
<keyword evidence="2" id="KW-0393">Immunoglobulin domain</keyword>
<evidence type="ECO:0000313" key="7">
    <source>
        <dbReference type="Proteomes" id="UP001634394"/>
    </source>
</evidence>
<evidence type="ECO:0000313" key="6">
    <source>
        <dbReference type="EMBL" id="KAL3881958.1"/>
    </source>
</evidence>
<dbReference type="InterPro" id="IPR036179">
    <property type="entry name" value="Ig-like_dom_sf"/>
</dbReference>
<feature type="domain" description="Fibronectin type-III" evidence="5">
    <location>
        <begin position="531"/>
        <end position="635"/>
    </location>
</feature>